<evidence type="ECO:0000313" key="15">
    <source>
        <dbReference type="EMBL" id="KAA0052586.1"/>
    </source>
</evidence>
<dbReference type="SUPFAM" id="SSF52743">
    <property type="entry name" value="Subtilisin-like"/>
    <property type="match status" value="1"/>
</dbReference>
<dbReference type="GO" id="GO:0004252">
    <property type="term" value="F:serine-type endopeptidase activity"/>
    <property type="evidence" value="ECO:0007669"/>
    <property type="project" value="UniProtKB-UniRule"/>
</dbReference>
<dbReference type="Gene3D" id="2.60.40.2310">
    <property type="match status" value="1"/>
</dbReference>
<dbReference type="CDD" id="cd04852">
    <property type="entry name" value="Peptidases_S8_3"/>
    <property type="match status" value="1"/>
</dbReference>
<dbReference type="Pfam" id="PF02225">
    <property type="entry name" value="PA"/>
    <property type="match status" value="1"/>
</dbReference>
<protein>
    <submittedName>
        <fullName evidence="15">Subtilisin-like protease SBT5.6</fullName>
    </submittedName>
</protein>
<dbReference type="Proteomes" id="UP000321393">
    <property type="component" value="Unassembled WGS sequence"/>
</dbReference>
<evidence type="ECO:0000259" key="11">
    <source>
        <dbReference type="Pfam" id="PF00082"/>
    </source>
</evidence>
<evidence type="ECO:0000256" key="3">
    <source>
        <dbReference type="ARBA" id="ARBA00022525"/>
    </source>
</evidence>
<dbReference type="Gene3D" id="3.40.50.200">
    <property type="entry name" value="Peptidase S8/S53 domain"/>
    <property type="match status" value="2"/>
</dbReference>
<proteinExistence type="inferred from homology"/>
<feature type="region of interest" description="Disordered" evidence="10">
    <location>
        <begin position="508"/>
        <end position="541"/>
    </location>
</feature>
<sequence length="695" mass="75469">MYVKESEEDAKSCLLYNYKHSINAFAAILTPQQASKLSELDEVVSVIESKKYRMETTRSWEFSGVEEDKPTINDLVSRANYGKDVVIGMLDSGVWPNSKSFSDKGMGPLPKSWKGICQTGPAFQSAHCNRKIIGARYYLKGYEHHFGRLNETADYRSPCDKDGHGSHTASIAGGRRVYNVSAFGGVAWGTASGGAPWARLAIYKVCWAIPNQMKALGNVCFDTDMLAAMDDAIADGVDVLSLSIGKSEPYNYTDDGIAIGALHAVKKDIVVSCSAGNYGPTPSALSNVAPWIITVGASTVDREFYSPVILGNGLKIKVILSYVLNSFFLKSRILSFNCRNVFCGRLCVAGSLSHEKAKGKIVLCFRGEGISRFAGSLEVQRSGGAGMILGNVPAVGRRPHADPHFVPATAVSYEDANVILKYIKSRTNPTATIVPPPDITAPGVDILAAWSEQDSPTKLPKYLDPRIVQYNLYSGTSMSCPHVSAAAALLRAIHPTWSQAAIRSALMTTSTTNNKSGQPITDDSTPDNSPATPFSFGSGHFRPSKAADPGLVYDSNYTDYLHYLCGLKMNSIDPSFTCPPRPLHPHDLNYPSIAVPQLRDVVRIKRTVTNVGGGGKSVYFFKSEAPPGVAVSASPNILYFNRVGERKKFTITISRKVNNSSSSRRRSKKGEEYSFGWFGWSDGIHYVRSPIAVST</sequence>
<dbReference type="InterPro" id="IPR037045">
    <property type="entry name" value="S8pro/Inhibitor_I9_sf"/>
</dbReference>
<evidence type="ECO:0000256" key="7">
    <source>
        <dbReference type="ARBA" id="ARBA00022825"/>
    </source>
</evidence>
<evidence type="ECO:0000256" key="8">
    <source>
        <dbReference type="PIRSR" id="PIRSR615500-1"/>
    </source>
</evidence>
<keyword evidence="7 9" id="KW-0720">Serine protease</keyword>
<comment type="similarity">
    <text evidence="2 9">Belongs to the peptidase S8 family.</text>
</comment>
<dbReference type="Gene3D" id="3.30.70.80">
    <property type="entry name" value="Peptidase S8 propeptide/proteinase inhibitor I9"/>
    <property type="match status" value="1"/>
</dbReference>
<dbReference type="InterPro" id="IPR015500">
    <property type="entry name" value="Peptidase_S8_subtilisin-rel"/>
</dbReference>
<evidence type="ECO:0000256" key="2">
    <source>
        <dbReference type="ARBA" id="ARBA00011073"/>
    </source>
</evidence>
<dbReference type="CDD" id="cd02120">
    <property type="entry name" value="PA_subtilisin_like"/>
    <property type="match status" value="1"/>
</dbReference>
<feature type="active site" description="Charge relay system" evidence="8 9">
    <location>
        <position position="164"/>
    </location>
</feature>
<feature type="active site" description="Charge relay system" evidence="8 9">
    <location>
        <position position="91"/>
    </location>
</feature>
<dbReference type="AlphaFoldDB" id="A0A5A7UEJ8"/>
<dbReference type="PANTHER" id="PTHR10795">
    <property type="entry name" value="PROPROTEIN CONVERTASE SUBTILISIN/KEXIN"/>
    <property type="match status" value="1"/>
</dbReference>
<dbReference type="EMBL" id="SSTE01010327">
    <property type="protein sequence ID" value="KAA0052586.1"/>
    <property type="molecule type" value="Genomic_DNA"/>
</dbReference>
<gene>
    <name evidence="15" type="ORF">E6C27_scaffold120G001930</name>
</gene>
<dbReference type="PROSITE" id="PS51892">
    <property type="entry name" value="SUBTILASE"/>
    <property type="match status" value="1"/>
</dbReference>
<dbReference type="Pfam" id="PF17766">
    <property type="entry name" value="fn3_6"/>
    <property type="match status" value="1"/>
</dbReference>
<accession>A0A5A7UEJ8</accession>
<dbReference type="InterPro" id="IPR003137">
    <property type="entry name" value="PA_domain"/>
</dbReference>
<keyword evidence="6 9" id="KW-0378">Hydrolase</keyword>
<feature type="domain" description="Peptidase S8/S53" evidence="11">
    <location>
        <begin position="82"/>
        <end position="522"/>
    </location>
</feature>
<evidence type="ECO:0000256" key="5">
    <source>
        <dbReference type="ARBA" id="ARBA00022729"/>
    </source>
</evidence>
<evidence type="ECO:0000259" key="12">
    <source>
        <dbReference type="Pfam" id="PF02225"/>
    </source>
</evidence>
<reference evidence="15 16" key="1">
    <citation type="submission" date="2019-08" db="EMBL/GenBank/DDBJ databases">
        <title>Draft genome sequences of two oriental melons (Cucumis melo L. var makuwa).</title>
        <authorList>
            <person name="Kwon S.-Y."/>
        </authorList>
    </citation>
    <scope>NUCLEOTIDE SEQUENCE [LARGE SCALE GENOMIC DNA]</scope>
    <source>
        <strain evidence="16">cv. SW 3</strain>
        <tissue evidence="15">Leaf</tissue>
    </source>
</reference>
<feature type="domain" description="PA" evidence="12">
    <location>
        <begin position="354"/>
        <end position="418"/>
    </location>
</feature>
<keyword evidence="3" id="KW-0964">Secreted</keyword>
<keyword evidence="5" id="KW-0732">Signal</keyword>
<feature type="domain" description="Inhibitor I9" evidence="13">
    <location>
        <begin position="5"/>
        <end position="54"/>
    </location>
</feature>
<evidence type="ECO:0000256" key="6">
    <source>
        <dbReference type="ARBA" id="ARBA00022801"/>
    </source>
</evidence>
<feature type="compositionally biased region" description="Polar residues" evidence="10">
    <location>
        <begin position="508"/>
        <end position="532"/>
    </location>
</feature>
<evidence type="ECO:0000259" key="14">
    <source>
        <dbReference type="Pfam" id="PF17766"/>
    </source>
</evidence>
<keyword evidence="4 9" id="KW-0645">Protease</keyword>
<feature type="active site" description="Charge relay system" evidence="8 9">
    <location>
        <position position="477"/>
    </location>
</feature>
<evidence type="ECO:0000256" key="10">
    <source>
        <dbReference type="SAM" id="MobiDB-lite"/>
    </source>
</evidence>
<dbReference type="InterPro" id="IPR010259">
    <property type="entry name" value="S8pro/Inhibitor_I9"/>
</dbReference>
<dbReference type="GO" id="GO:0006508">
    <property type="term" value="P:proteolysis"/>
    <property type="evidence" value="ECO:0007669"/>
    <property type="project" value="UniProtKB-KW"/>
</dbReference>
<feature type="domain" description="Subtilisin-like protease fibronectin type-III" evidence="14">
    <location>
        <begin position="587"/>
        <end position="693"/>
    </location>
</feature>
<dbReference type="PRINTS" id="PR00723">
    <property type="entry name" value="SUBTILISIN"/>
</dbReference>
<dbReference type="InterPro" id="IPR036852">
    <property type="entry name" value="Peptidase_S8/S53_dom_sf"/>
</dbReference>
<evidence type="ECO:0000313" key="16">
    <source>
        <dbReference type="Proteomes" id="UP000321393"/>
    </source>
</evidence>
<evidence type="ECO:0000256" key="9">
    <source>
        <dbReference type="PROSITE-ProRule" id="PRU01240"/>
    </source>
</evidence>
<dbReference type="PROSITE" id="PS00138">
    <property type="entry name" value="SUBTILASE_SER"/>
    <property type="match status" value="1"/>
</dbReference>
<dbReference type="GO" id="GO:0009610">
    <property type="term" value="P:response to symbiotic fungus"/>
    <property type="evidence" value="ECO:0007669"/>
    <property type="project" value="UniProtKB-ARBA"/>
</dbReference>
<comment type="subcellular location">
    <subcellularLocation>
        <location evidence="1">Secreted</location>
    </subcellularLocation>
</comment>
<evidence type="ECO:0000259" key="13">
    <source>
        <dbReference type="Pfam" id="PF05922"/>
    </source>
</evidence>
<comment type="caution">
    <text evidence="15">The sequence shown here is derived from an EMBL/GenBank/DDBJ whole genome shotgun (WGS) entry which is preliminary data.</text>
</comment>
<dbReference type="InterPro" id="IPR041469">
    <property type="entry name" value="Subtilisin-like_FN3"/>
</dbReference>
<evidence type="ECO:0000256" key="1">
    <source>
        <dbReference type="ARBA" id="ARBA00004613"/>
    </source>
</evidence>
<dbReference type="InterPro" id="IPR034197">
    <property type="entry name" value="Peptidases_S8_3"/>
</dbReference>
<dbReference type="InterPro" id="IPR000209">
    <property type="entry name" value="Peptidase_S8/S53_dom"/>
</dbReference>
<dbReference type="FunFam" id="3.40.50.200:FF:000006">
    <property type="entry name" value="Subtilisin-like protease SBT1.5"/>
    <property type="match status" value="1"/>
</dbReference>
<name>A0A5A7UEJ8_CUCMM</name>
<dbReference type="InterPro" id="IPR023828">
    <property type="entry name" value="Peptidase_S8_Ser-AS"/>
</dbReference>
<dbReference type="Pfam" id="PF00082">
    <property type="entry name" value="Peptidase_S8"/>
    <property type="match status" value="1"/>
</dbReference>
<organism evidence="15 16">
    <name type="scientific">Cucumis melo var. makuwa</name>
    <name type="common">Oriental melon</name>
    <dbReference type="NCBI Taxonomy" id="1194695"/>
    <lineage>
        <taxon>Eukaryota</taxon>
        <taxon>Viridiplantae</taxon>
        <taxon>Streptophyta</taxon>
        <taxon>Embryophyta</taxon>
        <taxon>Tracheophyta</taxon>
        <taxon>Spermatophyta</taxon>
        <taxon>Magnoliopsida</taxon>
        <taxon>eudicotyledons</taxon>
        <taxon>Gunneridae</taxon>
        <taxon>Pentapetalae</taxon>
        <taxon>rosids</taxon>
        <taxon>fabids</taxon>
        <taxon>Cucurbitales</taxon>
        <taxon>Cucurbitaceae</taxon>
        <taxon>Benincaseae</taxon>
        <taxon>Cucumis</taxon>
    </lineage>
</organism>
<dbReference type="OrthoDB" id="206201at2759"/>
<evidence type="ECO:0000256" key="4">
    <source>
        <dbReference type="ARBA" id="ARBA00022670"/>
    </source>
</evidence>
<dbReference type="GO" id="GO:0009609">
    <property type="term" value="P:response to symbiotic bacterium"/>
    <property type="evidence" value="ECO:0007669"/>
    <property type="project" value="UniProtKB-ARBA"/>
</dbReference>
<dbReference type="InterPro" id="IPR045051">
    <property type="entry name" value="SBT"/>
</dbReference>
<dbReference type="GO" id="GO:0005576">
    <property type="term" value="C:extracellular region"/>
    <property type="evidence" value="ECO:0007669"/>
    <property type="project" value="UniProtKB-SubCell"/>
</dbReference>
<dbReference type="Pfam" id="PF05922">
    <property type="entry name" value="Inhibitor_I9"/>
    <property type="match status" value="1"/>
</dbReference>